<dbReference type="GeneID" id="112689453"/>
<proteinExistence type="predicted"/>
<dbReference type="AlphaFoldDB" id="A0A8B8G892"/>
<evidence type="ECO:0000313" key="1">
    <source>
        <dbReference type="Proteomes" id="UP000694846"/>
    </source>
</evidence>
<name>A0A8B8G892_9HEMI</name>
<dbReference type="RefSeq" id="XP_025418955.1">
    <property type="nucleotide sequence ID" value="XM_025563170.1"/>
</dbReference>
<protein>
    <submittedName>
        <fullName evidence="2">Uncharacterized protein LOC112689453</fullName>
    </submittedName>
</protein>
<feature type="non-terminal residue" evidence="2">
    <location>
        <position position="202"/>
    </location>
</feature>
<dbReference type="Proteomes" id="UP000694846">
    <property type="component" value="Unplaced"/>
</dbReference>
<accession>A0A8B8G892</accession>
<sequence length="202" mass="23503">MGIIYSKLRKIQRTFNVGQNAIESKSETSNLKSTNSWFRRLKKRIMSSVRWFNNRSSVRVHEDTDLLSSESPNSTIVNQRLTNEIRNQFYNNSTTIPSNGKNHKLIISDELLKFIGTHRTLNELTQWRLLLVKLTGKINESNQYSVVNDNRTTNIYNNQLVPYVGRRTLPSVLCTMNIRSLQRLSDEIKYPFYNNSTTIPSN</sequence>
<keyword evidence="1" id="KW-1185">Reference proteome</keyword>
<organism evidence="1 2">
    <name type="scientific">Sipha flava</name>
    <name type="common">yellow sugarcane aphid</name>
    <dbReference type="NCBI Taxonomy" id="143950"/>
    <lineage>
        <taxon>Eukaryota</taxon>
        <taxon>Metazoa</taxon>
        <taxon>Ecdysozoa</taxon>
        <taxon>Arthropoda</taxon>
        <taxon>Hexapoda</taxon>
        <taxon>Insecta</taxon>
        <taxon>Pterygota</taxon>
        <taxon>Neoptera</taxon>
        <taxon>Paraneoptera</taxon>
        <taxon>Hemiptera</taxon>
        <taxon>Sternorrhyncha</taxon>
        <taxon>Aphidomorpha</taxon>
        <taxon>Aphidoidea</taxon>
        <taxon>Aphididae</taxon>
        <taxon>Sipha</taxon>
    </lineage>
</organism>
<evidence type="ECO:0000313" key="2">
    <source>
        <dbReference type="RefSeq" id="XP_025418955.1"/>
    </source>
</evidence>
<gene>
    <name evidence="2" type="primary">LOC112689453</name>
</gene>
<reference evidence="2" key="1">
    <citation type="submission" date="2025-08" db="UniProtKB">
        <authorList>
            <consortium name="RefSeq"/>
        </authorList>
    </citation>
    <scope>IDENTIFICATION</scope>
    <source>
        <tissue evidence="2">Whole body</tissue>
    </source>
</reference>